<evidence type="ECO:0000256" key="6">
    <source>
        <dbReference type="ARBA" id="ARBA00022840"/>
    </source>
</evidence>
<comment type="caution">
    <text evidence="12">The sequence shown here is derived from an EMBL/GenBank/DDBJ whole genome shotgun (WGS) entry which is preliminary data.</text>
</comment>
<feature type="domain" description="ABC transporter" evidence="11">
    <location>
        <begin position="5"/>
        <end position="231"/>
    </location>
</feature>
<reference evidence="12 13" key="1">
    <citation type="submission" date="2019-11" db="EMBL/GenBank/DDBJ databases">
        <title>Paenibacillus monticola sp. nov., a novel PGPR strain isolated from mountain sample in China.</title>
        <authorList>
            <person name="Zhao Q."/>
            <person name="Li H.-P."/>
            <person name="Zhang J.-L."/>
        </authorList>
    </citation>
    <scope>NUCLEOTIDE SEQUENCE [LARGE SCALE GENOMIC DNA]</scope>
    <source>
        <strain evidence="12 13">LC-T2</strain>
    </source>
</reference>
<evidence type="ECO:0000256" key="8">
    <source>
        <dbReference type="ARBA" id="ARBA00024359"/>
    </source>
</evidence>
<dbReference type="GO" id="GO:0005886">
    <property type="term" value="C:plasma membrane"/>
    <property type="evidence" value="ECO:0007669"/>
    <property type="project" value="UniProtKB-SubCell"/>
</dbReference>
<dbReference type="Pfam" id="PF00005">
    <property type="entry name" value="ABC_tran"/>
    <property type="match status" value="1"/>
</dbReference>
<dbReference type="EMBL" id="WJXB01000007">
    <property type="protein sequence ID" value="MRN55114.1"/>
    <property type="molecule type" value="Genomic_DNA"/>
</dbReference>
<dbReference type="GO" id="GO:0098796">
    <property type="term" value="C:membrane protein complex"/>
    <property type="evidence" value="ECO:0007669"/>
    <property type="project" value="UniProtKB-ARBA"/>
</dbReference>
<sequence>MSAKLLMKQVTKTYGDGDSTLSVLSNLNLQVNEGEFVAVLGPSGSGKSTFLSAAGALLTPTSGEIFIDGESLTNKDKGELTKLRLEKIGFMFQSAQLLPYLKVEEQLLYVARLAKLDTREAKQRAAYLLKRLEIWERRDRYPEQLSGGEKQRVAIARAWMNKPAILFADEPTASLDFNRGREVVRMIADEVKSEGKAAVMVTHDERMLEWCDRVLYLEEGHLIEKKSLVTVH</sequence>
<comment type="subcellular location">
    <subcellularLocation>
        <location evidence="1">Cell membrane</location>
        <topology evidence="1">Peripheral membrane protein</topology>
    </subcellularLocation>
</comment>
<dbReference type="PANTHER" id="PTHR24220:SF666">
    <property type="entry name" value="HEMIN IMPORT ATP-BINDING PROTEIN HRTA-RELATED"/>
    <property type="match status" value="1"/>
</dbReference>
<dbReference type="AlphaFoldDB" id="A0A7X2H7T2"/>
<comment type="similarity">
    <text evidence="8">Belongs to the ABC transporter superfamily. HrtA family.</text>
</comment>
<dbReference type="PANTHER" id="PTHR24220">
    <property type="entry name" value="IMPORT ATP-BINDING PROTEIN"/>
    <property type="match status" value="1"/>
</dbReference>
<dbReference type="InterPro" id="IPR017911">
    <property type="entry name" value="MacB-like_ATP-bd"/>
</dbReference>
<evidence type="ECO:0000256" key="10">
    <source>
        <dbReference type="ARBA" id="ARBA00024721"/>
    </source>
</evidence>
<dbReference type="InterPro" id="IPR027417">
    <property type="entry name" value="P-loop_NTPase"/>
</dbReference>
<organism evidence="12 13">
    <name type="scientific">Paenibacillus monticola</name>
    <dbReference type="NCBI Taxonomy" id="2666075"/>
    <lineage>
        <taxon>Bacteria</taxon>
        <taxon>Bacillati</taxon>
        <taxon>Bacillota</taxon>
        <taxon>Bacilli</taxon>
        <taxon>Bacillales</taxon>
        <taxon>Paenibacillaceae</taxon>
        <taxon>Paenibacillus</taxon>
    </lineage>
</organism>
<dbReference type="InterPro" id="IPR017871">
    <property type="entry name" value="ABC_transporter-like_CS"/>
</dbReference>
<keyword evidence="3" id="KW-0813">Transport</keyword>
<accession>A0A7X2H7T2</accession>
<dbReference type="PROSITE" id="PS00211">
    <property type="entry name" value="ABC_TRANSPORTER_1"/>
    <property type="match status" value="1"/>
</dbReference>
<evidence type="ECO:0000256" key="7">
    <source>
        <dbReference type="ARBA" id="ARBA00023136"/>
    </source>
</evidence>
<keyword evidence="4" id="KW-1003">Cell membrane</keyword>
<dbReference type="GO" id="GO:0005524">
    <property type="term" value="F:ATP binding"/>
    <property type="evidence" value="ECO:0007669"/>
    <property type="project" value="UniProtKB-KW"/>
</dbReference>
<keyword evidence="7" id="KW-0472">Membrane</keyword>
<comment type="subunit">
    <text evidence="2">The complex is composed of two ATP-binding proteins (HrtA), two transmembrane proteins (HrtB) and a solute-binding protein.</text>
</comment>
<dbReference type="PROSITE" id="PS50893">
    <property type="entry name" value="ABC_TRANSPORTER_2"/>
    <property type="match status" value="1"/>
</dbReference>
<evidence type="ECO:0000259" key="11">
    <source>
        <dbReference type="PROSITE" id="PS50893"/>
    </source>
</evidence>
<evidence type="ECO:0000313" key="13">
    <source>
        <dbReference type="Proteomes" id="UP000463051"/>
    </source>
</evidence>
<dbReference type="FunFam" id="3.40.50.300:FF:000032">
    <property type="entry name" value="Export ABC transporter ATP-binding protein"/>
    <property type="match status" value="1"/>
</dbReference>
<dbReference type="RefSeq" id="WP_154120619.1">
    <property type="nucleotide sequence ID" value="NZ_WJXB01000007.1"/>
</dbReference>
<evidence type="ECO:0000313" key="12">
    <source>
        <dbReference type="EMBL" id="MRN55114.1"/>
    </source>
</evidence>
<evidence type="ECO:0000256" key="5">
    <source>
        <dbReference type="ARBA" id="ARBA00022741"/>
    </source>
</evidence>
<dbReference type="GO" id="GO:0022857">
    <property type="term" value="F:transmembrane transporter activity"/>
    <property type="evidence" value="ECO:0007669"/>
    <property type="project" value="UniProtKB-ARBA"/>
</dbReference>
<dbReference type="SMART" id="SM00382">
    <property type="entry name" value="AAA"/>
    <property type="match status" value="1"/>
</dbReference>
<dbReference type="InterPro" id="IPR003593">
    <property type="entry name" value="AAA+_ATPase"/>
</dbReference>
<evidence type="ECO:0000256" key="4">
    <source>
        <dbReference type="ARBA" id="ARBA00022475"/>
    </source>
</evidence>
<dbReference type="CDD" id="cd03255">
    <property type="entry name" value="ABC_MJ0796_LolCDE_FtsE"/>
    <property type="match status" value="1"/>
</dbReference>
<dbReference type="SUPFAM" id="SSF52540">
    <property type="entry name" value="P-loop containing nucleoside triphosphate hydrolases"/>
    <property type="match status" value="1"/>
</dbReference>
<dbReference type="Gene3D" id="3.40.50.300">
    <property type="entry name" value="P-loop containing nucleotide triphosphate hydrolases"/>
    <property type="match status" value="1"/>
</dbReference>
<evidence type="ECO:0000256" key="1">
    <source>
        <dbReference type="ARBA" id="ARBA00004202"/>
    </source>
</evidence>
<evidence type="ECO:0000256" key="3">
    <source>
        <dbReference type="ARBA" id="ARBA00022448"/>
    </source>
</evidence>
<dbReference type="InterPro" id="IPR003439">
    <property type="entry name" value="ABC_transporter-like_ATP-bd"/>
</dbReference>
<keyword evidence="6 12" id="KW-0067">ATP-binding</keyword>
<dbReference type="Proteomes" id="UP000463051">
    <property type="component" value="Unassembled WGS sequence"/>
</dbReference>
<protein>
    <recommendedName>
        <fullName evidence="9">Putative hemin import ATP-binding protein HrtA</fullName>
    </recommendedName>
</protein>
<keyword evidence="5" id="KW-0547">Nucleotide-binding</keyword>
<evidence type="ECO:0000256" key="9">
    <source>
        <dbReference type="ARBA" id="ARBA00024432"/>
    </source>
</evidence>
<name>A0A7X2H7T2_9BACL</name>
<evidence type="ECO:0000256" key="2">
    <source>
        <dbReference type="ARBA" id="ARBA00011131"/>
    </source>
</evidence>
<dbReference type="InterPro" id="IPR015854">
    <property type="entry name" value="ABC_transpr_LolD-like"/>
</dbReference>
<keyword evidence="13" id="KW-1185">Reference proteome</keyword>
<dbReference type="GO" id="GO:0016887">
    <property type="term" value="F:ATP hydrolysis activity"/>
    <property type="evidence" value="ECO:0007669"/>
    <property type="project" value="InterPro"/>
</dbReference>
<gene>
    <name evidence="12" type="ORF">GJB61_19220</name>
</gene>
<comment type="function">
    <text evidence="10">Part of the ABC transporter complex hrt involved in hemin import. Responsible for energy coupling to the transport system.</text>
</comment>
<proteinExistence type="inferred from homology"/>